<feature type="compositionally biased region" description="Acidic residues" evidence="1">
    <location>
        <begin position="106"/>
        <end position="128"/>
    </location>
</feature>
<dbReference type="STRING" id="329046.A0A1Y2A0T1"/>
<reference evidence="2 3" key="1">
    <citation type="submission" date="2016-07" db="EMBL/GenBank/DDBJ databases">
        <title>Pervasive Adenine N6-methylation of Active Genes in Fungi.</title>
        <authorList>
            <consortium name="DOE Joint Genome Institute"/>
            <person name="Mondo S.J."/>
            <person name="Dannebaum R.O."/>
            <person name="Kuo R.C."/>
            <person name="Labutti K."/>
            <person name="Haridas S."/>
            <person name="Kuo A."/>
            <person name="Salamov A."/>
            <person name="Ahrendt S.R."/>
            <person name="Lipzen A."/>
            <person name="Sullivan W."/>
            <person name="Andreopoulos W.B."/>
            <person name="Clum A."/>
            <person name="Lindquist E."/>
            <person name="Daum C."/>
            <person name="Ramamoorthy G.K."/>
            <person name="Gryganskyi A."/>
            <person name="Culley D."/>
            <person name="Magnuson J.K."/>
            <person name="James T.Y."/>
            <person name="O'Malley M.A."/>
            <person name="Stajich J.E."/>
            <person name="Spatafora J.W."/>
            <person name="Visel A."/>
            <person name="Grigoriev I.V."/>
        </authorList>
    </citation>
    <scope>NUCLEOTIDE SEQUENCE [LARGE SCALE GENOMIC DNA]</scope>
    <source>
        <strain evidence="2 3">JEL800</strain>
    </source>
</reference>
<feature type="region of interest" description="Disordered" evidence="1">
    <location>
        <begin position="365"/>
        <end position="390"/>
    </location>
</feature>
<dbReference type="PANTHER" id="PTHR28096">
    <property type="entry name" value="PROTEIN FAF1"/>
    <property type="match status" value="1"/>
</dbReference>
<dbReference type="Proteomes" id="UP000193642">
    <property type="component" value="Unassembled WGS sequence"/>
</dbReference>
<protein>
    <submittedName>
        <fullName evidence="2">Uncharacterized protein</fullName>
    </submittedName>
</protein>
<organism evidence="2 3">
    <name type="scientific">Rhizoclosmatium globosum</name>
    <dbReference type="NCBI Taxonomy" id="329046"/>
    <lineage>
        <taxon>Eukaryota</taxon>
        <taxon>Fungi</taxon>
        <taxon>Fungi incertae sedis</taxon>
        <taxon>Chytridiomycota</taxon>
        <taxon>Chytridiomycota incertae sedis</taxon>
        <taxon>Chytridiomycetes</taxon>
        <taxon>Chytridiales</taxon>
        <taxon>Chytriomycetaceae</taxon>
        <taxon>Rhizoclosmatium</taxon>
    </lineage>
</organism>
<comment type="caution">
    <text evidence="2">The sequence shown here is derived from an EMBL/GenBank/DDBJ whole genome shotgun (WGS) entry which is preliminary data.</text>
</comment>
<keyword evidence="3" id="KW-1185">Reference proteome</keyword>
<dbReference type="EMBL" id="MCGO01000310">
    <property type="protein sequence ID" value="ORY15645.1"/>
    <property type="molecule type" value="Genomic_DNA"/>
</dbReference>
<dbReference type="PANTHER" id="PTHR28096:SF1">
    <property type="entry name" value="PROTEIN FAF1"/>
    <property type="match status" value="1"/>
</dbReference>
<evidence type="ECO:0000313" key="3">
    <source>
        <dbReference type="Proteomes" id="UP000193642"/>
    </source>
</evidence>
<feature type="compositionally biased region" description="Acidic residues" evidence="1">
    <location>
        <begin position="138"/>
        <end position="160"/>
    </location>
</feature>
<dbReference type="GO" id="GO:0005730">
    <property type="term" value="C:nucleolus"/>
    <property type="evidence" value="ECO:0007669"/>
    <property type="project" value="TreeGrafter"/>
</dbReference>
<feature type="compositionally biased region" description="Basic residues" evidence="1">
    <location>
        <begin position="432"/>
        <end position="445"/>
    </location>
</feature>
<feature type="compositionally biased region" description="Basic and acidic residues" evidence="1">
    <location>
        <begin position="80"/>
        <end position="105"/>
    </location>
</feature>
<dbReference type="GO" id="GO:0000462">
    <property type="term" value="P:maturation of SSU-rRNA from tricistronic rRNA transcript (SSU-rRNA, 5.8S rRNA, LSU-rRNA)"/>
    <property type="evidence" value="ECO:0007669"/>
    <property type="project" value="TreeGrafter"/>
</dbReference>
<dbReference type="OrthoDB" id="5556956at2759"/>
<gene>
    <name evidence="2" type="ORF">BCR33DRAFT_863929</name>
</gene>
<sequence length="445" mass="48008">MASLLSQFPTLAKSIVTQQKAGSKPGTATKKPAASAGAAPVKTVKKPLAVKTNNKIGDALAAKFGGDLFGDKTKKKKKRVEKEAGPVEAEKSEAKEAVRDVFKEWDEQEADDNSDDDQNDEFDDDVDLMEIAKTGGLGEDEDSDDDQEEAEDEDEDDMELDSLLATLSKGGPKNTEESSKLAHSTSATSTNPISKKKAAAARKVVNSTNAVVAVHNANAGKRDPSMLGGAKEWRHFMTSDVTKMLTEPKVKEGLTKEEEEQDKQDDAHDRELMSLLETSKLIEQVTSEDLFGKDRRKYMESKMIELGAKKGPNEKMPFPMRLFHIKNTEKKMEQRLEKAKELGVYHKSLKTQIMAGGDRETALKITSGKKKKGSGRGQPKALDGGAGHFRNGTLHVGKSAMDAIGKLGKKKGGGNGLGIKITGVPGGGGGKAGKKKKGGKKFKKR</sequence>
<evidence type="ECO:0000313" key="2">
    <source>
        <dbReference type="EMBL" id="ORY15645.1"/>
    </source>
</evidence>
<evidence type="ECO:0000256" key="1">
    <source>
        <dbReference type="SAM" id="MobiDB-lite"/>
    </source>
</evidence>
<feature type="compositionally biased region" description="Basic and acidic residues" evidence="1">
    <location>
        <begin position="246"/>
        <end position="256"/>
    </location>
</feature>
<accession>A0A1Y2A0T1</accession>
<feature type="region of interest" description="Disordered" evidence="1">
    <location>
        <begin position="66"/>
        <end position="201"/>
    </location>
</feature>
<name>A0A1Y2A0T1_9FUNG</name>
<dbReference type="InterPro" id="IPR027973">
    <property type="entry name" value="FSAF1-like"/>
</dbReference>
<dbReference type="InterPro" id="IPR053030">
    <property type="entry name" value="Ribosomal_biogenesis_FAF1-like"/>
</dbReference>
<feature type="region of interest" description="Disordered" evidence="1">
    <location>
        <begin position="16"/>
        <end position="45"/>
    </location>
</feature>
<feature type="compositionally biased region" description="Low complexity" evidence="1">
    <location>
        <begin position="23"/>
        <end position="42"/>
    </location>
</feature>
<feature type="compositionally biased region" description="Polar residues" evidence="1">
    <location>
        <begin position="181"/>
        <end position="193"/>
    </location>
</feature>
<feature type="region of interest" description="Disordered" evidence="1">
    <location>
        <begin position="415"/>
        <end position="445"/>
    </location>
</feature>
<feature type="region of interest" description="Disordered" evidence="1">
    <location>
        <begin position="244"/>
        <end position="267"/>
    </location>
</feature>
<dbReference type="Pfam" id="PF15375">
    <property type="entry name" value="FSAF1"/>
    <property type="match status" value="1"/>
</dbReference>
<proteinExistence type="predicted"/>
<dbReference type="AlphaFoldDB" id="A0A1Y2A0T1"/>